<comment type="caution">
    <text evidence="11">The sequence shown here is derived from an EMBL/GenBank/DDBJ whole genome shotgun (WGS) entry which is preliminary data.</text>
</comment>
<protein>
    <recommendedName>
        <fullName evidence="10">Large-conductance mechanosensitive channel</fullName>
    </recommendedName>
</protein>
<dbReference type="InterPro" id="IPR036019">
    <property type="entry name" value="MscL_channel"/>
</dbReference>
<evidence type="ECO:0000256" key="9">
    <source>
        <dbReference type="ARBA" id="ARBA00023303"/>
    </source>
</evidence>
<keyword evidence="6 10" id="KW-1133">Transmembrane helix</keyword>
<gene>
    <name evidence="10 11" type="primary">mscL</name>
    <name evidence="11" type="ORF">I6N95_08870</name>
</gene>
<dbReference type="PANTHER" id="PTHR30266:SF2">
    <property type="entry name" value="LARGE-CONDUCTANCE MECHANOSENSITIVE CHANNEL"/>
    <property type="match status" value="1"/>
</dbReference>
<name>A0A940SUS2_9ENTE</name>
<reference evidence="11" key="1">
    <citation type="submission" date="2020-12" db="EMBL/GenBank/DDBJ databases">
        <title>Vagococcus allomyrinae sp. nov. and Enterococcus lavae sp. nov., isolated from the larvae of Allomyrina dichotoma.</title>
        <authorList>
            <person name="Lee S.D."/>
        </authorList>
    </citation>
    <scope>NUCLEOTIDE SEQUENCE</scope>
    <source>
        <strain evidence="11">BWB3-3</strain>
    </source>
</reference>
<evidence type="ECO:0000256" key="3">
    <source>
        <dbReference type="ARBA" id="ARBA00022448"/>
    </source>
</evidence>
<evidence type="ECO:0000256" key="7">
    <source>
        <dbReference type="ARBA" id="ARBA00023065"/>
    </source>
</evidence>
<evidence type="ECO:0000256" key="1">
    <source>
        <dbReference type="ARBA" id="ARBA00004651"/>
    </source>
</evidence>
<dbReference type="GO" id="GO:0005886">
    <property type="term" value="C:plasma membrane"/>
    <property type="evidence" value="ECO:0007669"/>
    <property type="project" value="UniProtKB-SubCell"/>
</dbReference>
<dbReference type="GO" id="GO:0008381">
    <property type="term" value="F:mechanosensitive monoatomic ion channel activity"/>
    <property type="evidence" value="ECO:0007669"/>
    <property type="project" value="UniProtKB-UniRule"/>
</dbReference>
<sequence>MIKEFKEFIMRGNVLDLAVGVVIGGAFTAIVNSIVTGLITPIVALVIKLITKSKDGKIEGLSVKFNGVTFDFDLVISAIITFLITAFVVFMIVKVVNKAREAVIKPVEEVDLEDEFEQTEKLLTEIRDLLAQQASTTGTSTTSAQPKDPID</sequence>
<dbReference type="AlphaFoldDB" id="A0A940SUS2"/>
<keyword evidence="7 10" id="KW-0406">Ion transport</keyword>
<keyword evidence="4 10" id="KW-1003">Cell membrane</keyword>
<organism evidence="11 12">
    <name type="scientific">Vagococcus allomyrinae</name>
    <dbReference type="NCBI Taxonomy" id="2794353"/>
    <lineage>
        <taxon>Bacteria</taxon>
        <taxon>Bacillati</taxon>
        <taxon>Bacillota</taxon>
        <taxon>Bacilli</taxon>
        <taxon>Lactobacillales</taxon>
        <taxon>Enterococcaceae</taxon>
        <taxon>Vagococcus</taxon>
    </lineage>
</organism>
<dbReference type="Proteomes" id="UP000674938">
    <property type="component" value="Unassembled WGS sequence"/>
</dbReference>
<dbReference type="PRINTS" id="PR01264">
    <property type="entry name" value="MECHCHANNEL"/>
</dbReference>
<evidence type="ECO:0000256" key="6">
    <source>
        <dbReference type="ARBA" id="ARBA00022989"/>
    </source>
</evidence>
<comment type="similarity">
    <text evidence="2 10">Belongs to the MscL family.</text>
</comment>
<keyword evidence="8 10" id="KW-0472">Membrane</keyword>
<dbReference type="Pfam" id="PF01741">
    <property type="entry name" value="MscL"/>
    <property type="match status" value="1"/>
</dbReference>
<dbReference type="InterPro" id="IPR019823">
    <property type="entry name" value="Mechanosensitive_channel_CS"/>
</dbReference>
<accession>A0A940SUS2</accession>
<feature type="transmembrane region" description="Helical" evidence="10">
    <location>
        <begin position="74"/>
        <end position="96"/>
    </location>
</feature>
<dbReference type="SUPFAM" id="SSF81330">
    <property type="entry name" value="Gated mechanosensitive channel"/>
    <property type="match status" value="1"/>
</dbReference>
<feature type="transmembrane region" description="Helical" evidence="10">
    <location>
        <begin position="21"/>
        <end position="47"/>
    </location>
</feature>
<evidence type="ECO:0000313" key="12">
    <source>
        <dbReference type="Proteomes" id="UP000674938"/>
    </source>
</evidence>
<proteinExistence type="inferred from homology"/>
<evidence type="ECO:0000256" key="5">
    <source>
        <dbReference type="ARBA" id="ARBA00022692"/>
    </source>
</evidence>
<comment type="subunit">
    <text evidence="10">Homopentamer.</text>
</comment>
<dbReference type="RefSeq" id="WP_209526753.1">
    <property type="nucleotide sequence ID" value="NZ_JAEEGA010000005.1"/>
</dbReference>
<dbReference type="InterPro" id="IPR037673">
    <property type="entry name" value="MSC/AndL"/>
</dbReference>
<dbReference type="InterPro" id="IPR001185">
    <property type="entry name" value="MS_channel"/>
</dbReference>
<evidence type="ECO:0000256" key="2">
    <source>
        <dbReference type="ARBA" id="ARBA00007254"/>
    </source>
</evidence>
<keyword evidence="3 10" id="KW-0813">Transport</keyword>
<evidence type="ECO:0000256" key="4">
    <source>
        <dbReference type="ARBA" id="ARBA00022475"/>
    </source>
</evidence>
<dbReference type="PANTHER" id="PTHR30266">
    <property type="entry name" value="MECHANOSENSITIVE CHANNEL MSCL"/>
    <property type="match status" value="1"/>
</dbReference>
<dbReference type="HAMAP" id="MF_00115">
    <property type="entry name" value="MscL"/>
    <property type="match status" value="1"/>
</dbReference>
<dbReference type="Gene3D" id="1.10.1200.120">
    <property type="entry name" value="Large-conductance mechanosensitive channel, MscL, domain 1"/>
    <property type="match status" value="1"/>
</dbReference>
<evidence type="ECO:0000256" key="8">
    <source>
        <dbReference type="ARBA" id="ARBA00023136"/>
    </source>
</evidence>
<evidence type="ECO:0000256" key="10">
    <source>
        <dbReference type="HAMAP-Rule" id="MF_00115"/>
    </source>
</evidence>
<dbReference type="PROSITE" id="PS01327">
    <property type="entry name" value="MSCL"/>
    <property type="match status" value="1"/>
</dbReference>
<dbReference type="EMBL" id="JAEEGA010000005">
    <property type="protein sequence ID" value="MBP1041114.1"/>
    <property type="molecule type" value="Genomic_DNA"/>
</dbReference>
<comment type="function">
    <text evidence="10">Channel that opens in response to stretch forces in the membrane lipid bilayer. May participate in the regulation of osmotic pressure changes within the cell.</text>
</comment>
<keyword evidence="5 10" id="KW-0812">Transmembrane</keyword>
<comment type="subcellular location">
    <subcellularLocation>
        <location evidence="1 10">Cell membrane</location>
        <topology evidence="1 10">Multi-pass membrane protein</topology>
    </subcellularLocation>
</comment>
<evidence type="ECO:0000313" key="11">
    <source>
        <dbReference type="EMBL" id="MBP1041114.1"/>
    </source>
</evidence>
<keyword evidence="12" id="KW-1185">Reference proteome</keyword>
<dbReference type="NCBIfam" id="TIGR00220">
    <property type="entry name" value="mscL"/>
    <property type="match status" value="1"/>
</dbReference>
<keyword evidence="9 10" id="KW-0407">Ion channel</keyword>